<feature type="compositionally biased region" description="Low complexity" evidence="1">
    <location>
        <begin position="1"/>
        <end position="16"/>
    </location>
</feature>
<feature type="region of interest" description="Disordered" evidence="1">
    <location>
        <begin position="1"/>
        <end position="78"/>
    </location>
</feature>
<gene>
    <name evidence="2" type="ORF">AVDCRST_MAG69-2890</name>
</gene>
<evidence type="ECO:0000256" key="1">
    <source>
        <dbReference type="SAM" id="MobiDB-lite"/>
    </source>
</evidence>
<feature type="non-terminal residue" evidence="2">
    <location>
        <position position="1"/>
    </location>
</feature>
<feature type="non-terminal residue" evidence="2">
    <location>
        <position position="78"/>
    </location>
</feature>
<feature type="compositionally biased region" description="Basic residues" evidence="1">
    <location>
        <begin position="67"/>
        <end position="78"/>
    </location>
</feature>
<evidence type="ECO:0000313" key="2">
    <source>
        <dbReference type="EMBL" id="CAA9518043.1"/>
    </source>
</evidence>
<accession>A0A6J4TAB6</accession>
<protein>
    <submittedName>
        <fullName evidence="2">Uncharacterized protein</fullName>
    </submittedName>
</protein>
<sequence length="78" mass="8585">WTPSSSAASAPPSTASPRPPRRRPNIPSRTRAWARRSLSTRPGRCSPASRPTTRRRTPSRCAPRTPARARRPRTSGIS</sequence>
<name>A0A6J4TAB6_9ACTN</name>
<proteinExistence type="predicted"/>
<dbReference type="AlphaFoldDB" id="A0A6J4TAB6"/>
<reference evidence="2" key="1">
    <citation type="submission" date="2020-02" db="EMBL/GenBank/DDBJ databases">
        <authorList>
            <person name="Meier V. D."/>
        </authorList>
    </citation>
    <scope>NUCLEOTIDE SEQUENCE</scope>
    <source>
        <strain evidence="2">AVDCRST_MAG69</strain>
    </source>
</reference>
<organism evidence="2">
    <name type="scientific">uncultured Solirubrobacteraceae bacterium</name>
    <dbReference type="NCBI Taxonomy" id="1162706"/>
    <lineage>
        <taxon>Bacteria</taxon>
        <taxon>Bacillati</taxon>
        <taxon>Actinomycetota</taxon>
        <taxon>Thermoleophilia</taxon>
        <taxon>Solirubrobacterales</taxon>
        <taxon>Solirubrobacteraceae</taxon>
        <taxon>environmental samples</taxon>
    </lineage>
</organism>
<dbReference type="EMBL" id="CADCVP010000317">
    <property type="protein sequence ID" value="CAA9518043.1"/>
    <property type="molecule type" value="Genomic_DNA"/>
</dbReference>